<evidence type="ECO:0000313" key="1">
    <source>
        <dbReference type="EMBL" id="MBW0534683.1"/>
    </source>
</evidence>
<accession>A0A9Q3IAX7</accession>
<organism evidence="1 2">
    <name type="scientific">Austropuccinia psidii MF-1</name>
    <dbReference type="NCBI Taxonomy" id="1389203"/>
    <lineage>
        <taxon>Eukaryota</taxon>
        <taxon>Fungi</taxon>
        <taxon>Dikarya</taxon>
        <taxon>Basidiomycota</taxon>
        <taxon>Pucciniomycotina</taxon>
        <taxon>Pucciniomycetes</taxon>
        <taxon>Pucciniales</taxon>
        <taxon>Sphaerophragmiaceae</taxon>
        <taxon>Austropuccinia</taxon>
    </lineage>
</organism>
<dbReference type="Proteomes" id="UP000765509">
    <property type="component" value="Unassembled WGS sequence"/>
</dbReference>
<comment type="caution">
    <text evidence="1">The sequence shown here is derived from an EMBL/GenBank/DDBJ whole genome shotgun (WGS) entry which is preliminary data.</text>
</comment>
<keyword evidence="2" id="KW-1185">Reference proteome</keyword>
<proteinExistence type="predicted"/>
<evidence type="ECO:0000313" key="2">
    <source>
        <dbReference type="Proteomes" id="UP000765509"/>
    </source>
</evidence>
<gene>
    <name evidence="1" type="ORF">O181_074398</name>
</gene>
<reference evidence="1" key="1">
    <citation type="submission" date="2021-03" db="EMBL/GenBank/DDBJ databases">
        <title>Draft genome sequence of rust myrtle Austropuccinia psidii MF-1, a brazilian biotype.</title>
        <authorList>
            <person name="Quecine M.C."/>
            <person name="Pachon D.M.R."/>
            <person name="Bonatelli M.L."/>
            <person name="Correr F.H."/>
            <person name="Franceschini L.M."/>
            <person name="Leite T.F."/>
            <person name="Margarido G.R.A."/>
            <person name="Almeida C.A."/>
            <person name="Ferrarezi J.A."/>
            <person name="Labate C.A."/>
        </authorList>
    </citation>
    <scope>NUCLEOTIDE SEQUENCE</scope>
    <source>
        <strain evidence="1">MF-1</strain>
    </source>
</reference>
<sequence>MGSLEAWVVCSACSSSLGVDKRDGEGLTEDIKDVRLGGNGLKKKKQKKEKSYKNRKKILGVRADLELVPWLGPGLGAGFLFCKQKSTGGRSSDNSSLKAEATATAKIINRQGKTQNLPNSLYVLALTINLLSQTNLATSETRIKKEKDYHEVYLDKKIVPSFIFSTLNSVLKTKIQLLTNQCYHTKHFSQLWRD</sequence>
<dbReference type="AlphaFoldDB" id="A0A9Q3IAX7"/>
<name>A0A9Q3IAX7_9BASI</name>
<dbReference type="EMBL" id="AVOT02039586">
    <property type="protein sequence ID" value="MBW0534683.1"/>
    <property type="molecule type" value="Genomic_DNA"/>
</dbReference>
<protein>
    <submittedName>
        <fullName evidence="1">Uncharacterized protein</fullName>
    </submittedName>
</protein>